<organism evidence="1 2">
    <name type="scientific">Corynebacterium mustelae</name>
    <dbReference type="NCBI Taxonomy" id="571915"/>
    <lineage>
        <taxon>Bacteria</taxon>
        <taxon>Bacillati</taxon>
        <taxon>Actinomycetota</taxon>
        <taxon>Actinomycetes</taxon>
        <taxon>Mycobacteriales</taxon>
        <taxon>Corynebacteriaceae</taxon>
        <taxon>Corynebacterium</taxon>
    </lineage>
</organism>
<evidence type="ECO:0000313" key="2">
    <source>
        <dbReference type="Proteomes" id="UP000035199"/>
    </source>
</evidence>
<dbReference type="AlphaFoldDB" id="A0A0G3H2M3"/>
<gene>
    <name evidence="1" type="ORF">CMUST_13655</name>
</gene>
<keyword evidence="2" id="KW-1185">Reference proteome</keyword>
<dbReference type="RefSeq" id="WP_047262937.1">
    <property type="nucleotide sequence ID" value="NZ_CP011542.1"/>
</dbReference>
<dbReference type="STRING" id="571915.CMUST_13655"/>
<evidence type="ECO:0000313" key="1">
    <source>
        <dbReference type="EMBL" id="AKK07025.1"/>
    </source>
</evidence>
<dbReference type="EMBL" id="CP011542">
    <property type="protein sequence ID" value="AKK07025.1"/>
    <property type="molecule type" value="Genomic_DNA"/>
</dbReference>
<reference evidence="1 2" key="1">
    <citation type="journal article" date="2015" name="Genome Announc.">
        <title>Complete Genome Sequence of the Type Strain Corynebacterium mustelae DSM 45274, Isolated from Various Tissues of a Male Ferret with Lethal Sepsis.</title>
        <authorList>
            <person name="Ruckert C."/>
            <person name="Eimer J."/>
            <person name="Winkler A."/>
            <person name="Tauch A."/>
        </authorList>
    </citation>
    <scope>NUCLEOTIDE SEQUENCE [LARGE SCALE GENOMIC DNA]</scope>
    <source>
        <strain evidence="1 2">DSM 45274</strain>
    </source>
</reference>
<proteinExistence type="predicted"/>
<reference evidence="2" key="2">
    <citation type="submission" date="2015-05" db="EMBL/GenBank/DDBJ databases">
        <title>Complete genome sequence of Corynebacterium mustelae DSM 45274, isolated from various tissues of a male ferret with lethal sepsis.</title>
        <authorList>
            <person name="Ruckert C."/>
            <person name="Albersmeier A."/>
            <person name="Winkler A."/>
            <person name="Tauch A."/>
        </authorList>
    </citation>
    <scope>NUCLEOTIDE SEQUENCE [LARGE SCALE GENOMIC DNA]</scope>
    <source>
        <strain evidence="2">DSM 45274</strain>
    </source>
</reference>
<name>A0A0G3H2M3_9CORY</name>
<protein>
    <submittedName>
        <fullName evidence="1">Uncharacterized protein</fullName>
    </submittedName>
</protein>
<accession>A0A0G3H2M3</accession>
<dbReference type="OrthoDB" id="4427402at2"/>
<dbReference type="KEGG" id="cmv:CMUST_13655"/>
<dbReference type="PATRIC" id="fig|571915.4.peg.2931"/>
<sequence>MAPKTITLGDGESHVLTIGSFLRLRAWLVHGAAVDVELVTPGAAKFNRPDPTQVYLTDCDSRVGIVVRPVGGGQFPPEHSVSVVAEQPTAGEHIRLEFPIVRVDGASERLIGEIQPLPEQPGFVSISAIGSNVAVDLPREAMTMVSALRALEATECFVSSLQVRVDASAAMCTQVSVSALRAIWHAVLGIADHFDITVADDMDNQLADYKTHAPVRVGRPNVEVVTDSEQSVIIITDSPRPVLATLRPDPIVMVVGTHAQAEVRNYHQLYGSEYPLRLVPWDDAQISALNEGNHSLIADNARIIAAALKQPTVAVITNPFADGGV</sequence>
<dbReference type="Proteomes" id="UP000035199">
    <property type="component" value="Chromosome"/>
</dbReference>